<proteinExistence type="predicted"/>
<protein>
    <submittedName>
        <fullName evidence="1">Uncharacterized protein</fullName>
    </submittedName>
</protein>
<accession>A0A450X666</accession>
<name>A0A450X666_9GAMM</name>
<dbReference type="EMBL" id="CAADFK010000428">
    <property type="protein sequence ID" value="VFK24763.1"/>
    <property type="molecule type" value="Genomic_DNA"/>
</dbReference>
<sequence length="65" mass="7193">MTDCKGVGLFTSAGFRFEECDLDDCLGDMEGGQIECVYSIMHYLLLVLCPYFDSDSLVGADQRKA</sequence>
<organism evidence="1">
    <name type="scientific">Candidatus Kentrum sp. LPFa</name>
    <dbReference type="NCBI Taxonomy" id="2126335"/>
    <lineage>
        <taxon>Bacteria</taxon>
        <taxon>Pseudomonadati</taxon>
        <taxon>Pseudomonadota</taxon>
        <taxon>Gammaproteobacteria</taxon>
        <taxon>Candidatus Kentrum</taxon>
    </lineage>
</organism>
<reference evidence="1" key="1">
    <citation type="submission" date="2019-02" db="EMBL/GenBank/DDBJ databases">
        <authorList>
            <person name="Gruber-Vodicka R. H."/>
            <person name="Seah K. B. B."/>
        </authorList>
    </citation>
    <scope>NUCLEOTIDE SEQUENCE</scope>
    <source>
        <strain evidence="1">BECK_S313</strain>
    </source>
</reference>
<evidence type="ECO:0000313" key="1">
    <source>
        <dbReference type="EMBL" id="VFK24763.1"/>
    </source>
</evidence>
<gene>
    <name evidence="1" type="ORF">BECKLPF1236B_GA0070989_14282</name>
</gene>
<dbReference type="AlphaFoldDB" id="A0A450X666"/>